<dbReference type="InterPro" id="IPR055411">
    <property type="entry name" value="LRR_FXL15/At3g58940/PEG3-like"/>
</dbReference>
<protein>
    <recommendedName>
        <fullName evidence="1">F-box/LRR-repeat protein 15/At3g58940/PEG3-like LRR domain-containing protein</fullName>
    </recommendedName>
</protein>
<dbReference type="EMBL" id="NQVE01000215">
    <property type="protein sequence ID" value="RAL37552.1"/>
    <property type="molecule type" value="Genomic_DNA"/>
</dbReference>
<proteinExistence type="predicted"/>
<evidence type="ECO:0000259" key="1">
    <source>
        <dbReference type="Pfam" id="PF24758"/>
    </source>
</evidence>
<keyword evidence="3" id="KW-1185">Reference proteome</keyword>
<evidence type="ECO:0000313" key="3">
    <source>
        <dbReference type="Proteomes" id="UP000249390"/>
    </source>
</evidence>
<feature type="domain" description="F-box/LRR-repeat protein 15/At3g58940/PEG3-like LRR" evidence="1">
    <location>
        <begin position="26"/>
        <end position="128"/>
    </location>
</feature>
<comment type="caution">
    <text evidence="2">The sequence shown here is derived from an EMBL/GenBank/DDBJ whole genome shotgun (WGS) entry which is preliminary data.</text>
</comment>
<reference evidence="2 3" key="1">
    <citation type="submission" date="2018-06" db="EMBL/GenBank/DDBJ databases">
        <title>The Genome of Cuscuta australis (Dodder) Provides Insight into the Evolution of Plant Parasitism.</title>
        <authorList>
            <person name="Liu H."/>
        </authorList>
    </citation>
    <scope>NUCLEOTIDE SEQUENCE [LARGE SCALE GENOMIC DNA]</scope>
    <source>
        <strain evidence="3">cv. Yunnan</strain>
        <tissue evidence="2">Vines</tissue>
    </source>
</reference>
<gene>
    <name evidence="2" type="ORF">DM860_000246</name>
</gene>
<accession>A0A328CW05</accession>
<evidence type="ECO:0000313" key="2">
    <source>
        <dbReference type="EMBL" id="RAL37552.1"/>
    </source>
</evidence>
<dbReference type="Pfam" id="PF24758">
    <property type="entry name" value="LRR_At5g56370"/>
    <property type="match status" value="1"/>
</dbReference>
<organism evidence="2 3">
    <name type="scientific">Cuscuta australis</name>
    <dbReference type="NCBI Taxonomy" id="267555"/>
    <lineage>
        <taxon>Eukaryota</taxon>
        <taxon>Viridiplantae</taxon>
        <taxon>Streptophyta</taxon>
        <taxon>Embryophyta</taxon>
        <taxon>Tracheophyta</taxon>
        <taxon>Spermatophyta</taxon>
        <taxon>Magnoliopsida</taxon>
        <taxon>eudicotyledons</taxon>
        <taxon>Gunneridae</taxon>
        <taxon>Pentapetalae</taxon>
        <taxon>asterids</taxon>
        <taxon>lamiids</taxon>
        <taxon>Solanales</taxon>
        <taxon>Convolvulaceae</taxon>
        <taxon>Cuscuteae</taxon>
        <taxon>Cuscuta</taxon>
        <taxon>Cuscuta subgen. Grammica</taxon>
        <taxon>Cuscuta sect. Cleistogrammica</taxon>
    </lineage>
</organism>
<dbReference type="AlphaFoldDB" id="A0A328CW05"/>
<dbReference type="SUPFAM" id="SSF52047">
    <property type="entry name" value="RNI-like"/>
    <property type="match status" value="1"/>
</dbReference>
<sequence>MLRSGPVKTFKLVISKPGPHPLQFDLELWCRYLSRNGIEDLHLASPTADDNVEEPRYKLPFCIFSCPTIKRLKLEGFNFDCPANAQLSSVFSGLTSLELTDCVVSMHHANGIVAPYVPNLEKLVFLRRDGWEDFFMSVQPFSILLLRVESTQTGSKWVESHFQTIKTLHLYAKYLLVVRFFSSMKRRFML</sequence>
<name>A0A328CW05_9ASTE</name>
<dbReference type="Proteomes" id="UP000249390">
    <property type="component" value="Unassembled WGS sequence"/>
</dbReference>